<dbReference type="SMART" id="SM00317">
    <property type="entry name" value="SET"/>
    <property type="match status" value="1"/>
</dbReference>
<dbReference type="STRING" id="1168221.R7YWY4"/>
<evidence type="ECO:0000313" key="4">
    <source>
        <dbReference type="Proteomes" id="UP000016924"/>
    </source>
</evidence>
<dbReference type="CDD" id="cd20071">
    <property type="entry name" value="SET_SMYD"/>
    <property type="match status" value="1"/>
</dbReference>
<dbReference type="RefSeq" id="XP_007781636.1">
    <property type="nucleotide sequence ID" value="XM_007783446.1"/>
</dbReference>
<dbReference type="InterPro" id="IPR001214">
    <property type="entry name" value="SET_dom"/>
</dbReference>
<accession>R7YWY4</accession>
<dbReference type="OrthoDB" id="438641at2759"/>
<dbReference type="GeneID" id="19903023"/>
<feature type="domain" description="SET" evidence="2">
    <location>
        <begin position="297"/>
        <end position="470"/>
    </location>
</feature>
<dbReference type="SUPFAM" id="SSF48452">
    <property type="entry name" value="TPR-like"/>
    <property type="match status" value="1"/>
</dbReference>
<dbReference type="InterPro" id="IPR011990">
    <property type="entry name" value="TPR-like_helical_dom_sf"/>
</dbReference>
<reference evidence="4" key="1">
    <citation type="submission" date="2012-06" db="EMBL/GenBank/DDBJ databases">
        <title>The genome sequence of Coniosporium apollinis CBS 100218.</title>
        <authorList>
            <consortium name="The Broad Institute Genome Sequencing Platform"/>
            <person name="Cuomo C."/>
            <person name="Gorbushina A."/>
            <person name="Noack S."/>
            <person name="Walker B."/>
            <person name="Young S.K."/>
            <person name="Zeng Q."/>
            <person name="Gargeya S."/>
            <person name="Fitzgerald M."/>
            <person name="Haas B."/>
            <person name="Abouelleil A."/>
            <person name="Alvarado L."/>
            <person name="Arachchi H.M."/>
            <person name="Berlin A.M."/>
            <person name="Chapman S.B."/>
            <person name="Goldberg J."/>
            <person name="Griggs A."/>
            <person name="Gujja S."/>
            <person name="Hansen M."/>
            <person name="Howarth C."/>
            <person name="Imamovic A."/>
            <person name="Larimer J."/>
            <person name="McCowan C."/>
            <person name="Montmayeur A."/>
            <person name="Murphy C."/>
            <person name="Neiman D."/>
            <person name="Pearson M."/>
            <person name="Priest M."/>
            <person name="Roberts A."/>
            <person name="Saif S."/>
            <person name="Shea T."/>
            <person name="Sisk P."/>
            <person name="Sykes S."/>
            <person name="Wortman J."/>
            <person name="Nusbaum C."/>
            <person name="Birren B."/>
        </authorList>
    </citation>
    <scope>NUCLEOTIDE SEQUENCE [LARGE SCALE GENOMIC DNA]</scope>
    <source>
        <strain evidence="4">CBS 100218</strain>
    </source>
</reference>
<dbReference type="HOGENOM" id="CLU_009043_1_0_1"/>
<dbReference type="PANTHER" id="PTHR47643:SF2">
    <property type="entry name" value="TPR DOMAIN PROTEIN (AFU_ORTHOLOGUE AFUA_5G12710)"/>
    <property type="match status" value="1"/>
</dbReference>
<dbReference type="EMBL" id="JH767579">
    <property type="protein sequence ID" value="EON66319.1"/>
    <property type="molecule type" value="Genomic_DNA"/>
</dbReference>
<feature type="compositionally biased region" description="Basic and acidic residues" evidence="1">
    <location>
        <begin position="518"/>
        <end position="536"/>
    </location>
</feature>
<dbReference type="Proteomes" id="UP000016924">
    <property type="component" value="Unassembled WGS sequence"/>
</dbReference>
<feature type="region of interest" description="Disordered" evidence="1">
    <location>
        <begin position="517"/>
        <end position="536"/>
    </location>
</feature>
<dbReference type="SUPFAM" id="SSF82199">
    <property type="entry name" value="SET domain"/>
    <property type="match status" value="1"/>
</dbReference>
<evidence type="ECO:0000313" key="3">
    <source>
        <dbReference type="EMBL" id="EON66319.1"/>
    </source>
</evidence>
<keyword evidence="4" id="KW-1185">Reference proteome</keyword>
<evidence type="ECO:0000259" key="2">
    <source>
        <dbReference type="PROSITE" id="PS50280"/>
    </source>
</evidence>
<dbReference type="Gene3D" id="1.25.40.10">
    <property type="entry name" value="Tetratricopeptide repeat domain"/>
    <property type="match status" value="1"/>
</dbReference>
<dbReference type="eggNOG" id="KOG2084">
    <property type="taxonomic scope" value="Eukaryota"/>
</dbReference>
<protein>
    <recommendedName>
        <fullName evidence="2">SET domain-containing protein</fullName>
    </recommendedName>
</protein>
<dbReference type="Gene3D" id="2.170.270.10">
    <property type="entry name" value="SET domain"/>
    <property type="match status" value="1"/>
</dbReference>
<dbReference type="InterPro" id="IPR053209">
    <property type="entry name" value="Gramillin-biosynth_MTr"/>
</dbReference>
<evidence type="ECO:0000256" key="1">
    <source>
        <dbReference type="SAM" id="MobiDB-lite"/>
    </source>
</evidence>
<dbReference type="PROSITE" id="PS50280">
    <property type="entry name" value="SET"/>
    <property type="match status" value="1"/>
</dbReference>
<dbReference type="AlphaFoldDB" id="R7YWY4"/>
<dbReference type="PANTHER" id="PTHR47643">
    <property type="entry name" value="TPR DOMAIN PROTEIN (AFU_ORTHOLOGUE AFUA_5G12710)"/>
    <property type="match status" value="1"/>
</dbReference>
<name>R7YWY4_CONA1</name>
<organism evidence="3 4">
    <name type="scientific">Coniosporium apollinis (strain CBS 100218)</name>
    <name type="common">Rock-inhabiting black yeast</name>
    <dbReference type="NCBI Taxonomy" id="1168221"/>
    <lineage>
        <taxon>Eukaryota</taxon>
        <taxon>Fungi</taxon>
        <taxon>Dikarya</taxon>
        <taxon>Ascomycota</taxon>
        <taxon>Pezizomycotina</taxon>
        <taxon>Dothideomycetes</taxon>
        <taxon>Dothideomycetes incertae sedis</taxon>
        <taxon>Coniosporium</taxon>
    </lineage>
</organism>
<dbReference type="Pfam" id="PF00856">
    <property type="entry name" value="SET"/>
    <property type="match status" value="1"/>
</dbReference>
<dbReference type="InterPro" id="IPR046341">
    <property type="entry name" value="SET_dom_sf"/>
</dbReference>
<dbReference type="OMA" id="WLEDHDE"/>
<sequence>MGIWEGAQEEYNRLLALHKKLEAMKGRVPPQQPILKESVLTELSSIHCRNAQRPPGSYTCHTVVTDYYPPCLESWTTLQKTCISQLRIGVHHVGQVLVVRLITKPANHGGCLSAIEDEHGHVATIEVHNDHREPYEVLPEGATCAIKQPFFYAVSKREVRVRVDHPSDLILIAREPTTINAEPHAAMLQKAEAALSMKQYTNACRYCLTTLIVDRSNPRARLLLASAFYGLEKYKSCLETLQQLQVLGQFDSDASDLQTRGLARLSETYYASCGIEEVAQDTSKTRQEWLDHASSHETVIVRDSGAAGRGLFATKSVNKGDVVLCETAFAMVLPPSQLARVICRHDLVRKRFRINPDVLLYVRVMEELQRRPTAVPDLLQLWSGEYRSEVKEVLIVDGNLVLDAFHVSRIVELNAMACGPNRLGEGIWLKASYTNHSCAPNVSYKLHGNLLVGHALEDIGEGQELLVSYIDHPETKPFKERHQALAEWDFACQCPRCTTEYFAQWINRIEGQLNASEENAREVTHSDGQEADDGGK</sequence>
<proteinExistence type="predicted"/>
<gene>
    <name evidence="3" type="ORF">W97_05712</name>
</gene>